<evidence type="ECO:0000256" key="3">
    <source>
        <dbReference type="ARBA" id="ARBA00022692"/>
    </source>
</evidence>
<feature type="transmembrane region" description="Helical" evidence="7">
    <location>
        <begin position="354"/>
        <end position="381"/>
    </location>
</feature>
<dbReference type="PANTHER" id="PTHR11384:SF59">
    <property type="entry name" value="LYSOSOMAL COBALAMIN TRANSPORTER ABCD4"/>
    <property type="match status" value="1"/>
</dbReference>
<feature type="region of interest" description="Disordered" evidence="6">
    <location>
        <begin position="1"/>
        <end position="33"/>
    </location>
</feature>
<dbReference type="CDD" id="cd03223">
    <property type="entry name" value="ABCD_peroxisomal_ALDP"/>
    <property type="match status" value="1"/>
</dbReference>
<dbReference type="GO" id="GO:0140359">
    <property type="term" value="F:ABC-type transporter activity"/>
    <property type="evidence" value="ECO:0007669"/>
    <property type="project" value="InterPro"/>
</dbReference>
<dbReference type="SUPFAM" id="SSF90123">
    <property type="entry name" value="ABC transporter transmembrane region"/>
    <property type="match status" value="1"/>
</dbReference>
<reference evidence="11" key="1">
    <citation type="submission" date="2011-02" db="EMBL/GenBank/DDBJ databases">
        <title>The Genome Sequence of Capsaspora owczarzaki ATCC 30864.</title>
        <authorList>
            <person name="Russ C."/>
            <person name="Cuomo C."/>
            <person name="Burger G."/>
            <person name="Gray M.W."/>
            <person name="Holland P.W.H."/>
            <person name="King N."/>
            <person name="Lang F.B.F."/>
            <person name="Roger A.J."/>
            <person name="Ruiz-Trillo I."/>
            <person name="Young S.K."/>
            <person name="Zeng Q."/>
            <person name="Gargeya S."/>
            <person name="Alvarado L."/>
            <person name="Berlin A."/>
            <person name="Chapman S.B."/>
            <person name="Chen Z."/>
            <person name="Freedman E."/>
            <person name="Gellesch M."/>
            <person name="Goldberg J."/>
            <person name="Griggs A."/>
            <person name="Gujja S."/>
            <person name="Heilman E."/>
            <person name="Heiman D."/>
            <person name="Howarth C."/>
            <person name="Mehta T."/>
            <person name="Neiman D."/>
            <person name="Pearson M."/>
            <person name="Roberts A."/>
            <person name="Saif S."/>
            <person name="Shea T."/>
            <person name="Shenoy N."/>
            <person name="Sisk P."/>
            <person name="Stolte C."/>
            <person name="Sykes S."/>
            <person name="White J."/>
            <person name="Yandava C."/>
            <person name="Haas B."/>
            <person name="Nusbaum C."/>
            <person name="Birren B."/>
        </authorList>
    </citation>
    <scope>NUCLEOTIDE SEQUENCE</scope>
    <source>
        <strain evidence="11">ATCC 30864</strain>
    </source>
</reference>
<dbReference type="InterPro" id="IPR036640">
    <property type="entry name" value="ABC1_TM_sf"/>
</dbReference>
<dbReference type="GO" id="GO:0005324">
    <property type="term" value="F:long-chain fatty acid transmembrane transporter activity"/>
    <property type="evidence" value="ECO:0007669"/>
    <property type="project" value="TreeGrafter"/>
</dbReference>
<dbReference type="InParanoid" id="A0A0D2WPR2"/>
<dbReference type="InterPro" id="IPR003439">
    <property type="entry name" value="ABC_transporter-like_ATP-bd"/>
</dbReference>
<keyword evidence="5 7" id="KW-0472">Membrane</keyword>
<evidence type="ECO:0000313" key="10">
    <source>
        <dbReference type="EMBL" id="KJE93465.1"/>
    </source>
</evidence>
<dbReference type="GO" id="GO:0042760">
    <property type="term" value="P:very long-chain fatty acid catabolic process"/>
    <property type="evidence" value="ECO:0007669"/>
    <property type="project" value="TreeGrafter"/>
</dbReference>
<comment type="similarity">
    <text evidence="1">Belongs to the ABC transporter superfamily. ABCD family. Peroxisomal fatty acyl CoA transporter (TC 3.A.1.203) subfamily.</text>
</comment>
<dbReference type="InterPro" id="IPR027417">
    <property type="entry name" value="P-loop_NTPase"/>
</dbReference>
<feature type="transmembrane region" description="Helical" evidence="7">
    <location>
        <begin position="127"/>
        <end position="146"/>
    </location>
</feature>
<dbReference type="InterPro" id="IPR017871">
    <property type="entry name" value="ABC_transporter-like_CS"/>
</dbReference>
<dbReference type="STRING" id="595528.A0A0D2WPR2"/>
<evidence type="ECO:0000256" key="2">
    <source>
        <dbReference type="ARBA" id="ARBA00022448"/>
    </source>
</evidence>
<dbReference type="AlphaFoldDB" id="A0A0D2WPR2"/>
<dbReference type="GO" id="GO:0015910">
    <property type="term" value="P:long-chain fatty acid import into peroxisome"/>
    <property type="evidence" value="ECO:0007669"/>
    <property type="project" value="TreeGrafter"/>
</dbReference>
<dbReference type="GO" id="GO:0006635">
    <property type="term" value="P:fatty acid beta-oxidation"/>
    <property type="evidence" value="ECO:0007669"/>
    <property type="project" value="TreeGrafter"/>
</dbReference>
<sequence>MSDVRAGSIQQHHDDKLGSSKSHAGMDGRHSGSAGTFVSSISAVFKGGHGSKHGRSQAWTPLGGASAARSSTSSSTCSQWFGCSSCCSSSDDRTESPSKHTLDRVFFRRLWQITKLFFPSIRAQPSMWLCLLLGLALGLQVVYYLIGMIPSRYYSILQRKDESAFTAQTIYCFVLVVAVAVMNSASGFVQAQLYLQYRQRLTLFLQQLYFSNTTCYRTNVLDSRVDNADQRIAQDVDKFSTSLSKIQAKIIILPLTILYYTYQSANAMGWVGPVSVFGFFIVGTVSNKFLISFIVPQVVKQERLEGDFRYAHAHVRSNAEAVAFYHSERREEENVTRRFAELIRTQERLIFRNVFLDISIGLFDYAGSILSYLVIAVPIFAGRYDDQLSNISTVISQSAFVSIYLISCFSTLIDLSTEFSNLAGFTHRLGEMMEVFMDTSLLRPVAQDNDDEDPDERAASTQKTIVFDHVSFETPKDHVQIVKAMTLCACYNSSGCGKTSLLRTLNDLWPLSSGTITKPRHVGRNGLFYLPQVPFVSDGTLRDLLKYPNRDDLTHDNLFEDKVLTSILAEVKLGFVVSRCGGYDTWHDWTFYDSFSPGEKQRLAFVRLFLQRPQFAVLDESTSAISGDLESELYSLCRALNITTVSIAHRRSLLKFHDYLLMFNGEAGWSLKPIDAAMRQRV</sequence>
<dbReference type="GO" id="GO:0007031">
    <property type="term" value="P:peroxisome organization"/>
    <property type="evidence" value="ECO:0007669"/>
    <property type="project" value="TreeGrafter"/>
</dbReference>
<accession>A0A0D2WPR2</accession>
<dbReference type="EMBL" id="KE346365">
    <property type="protein sequence ID" value="KJE93465.1"/>
    <property type="molecule type" value="Genomic_DNA"/>
</dbReference>
<feature type="compositionally biased region" description="Basic and acidic residues" evidence="6">
    <location>
        <begin position="11"/>
        <end position="30"/>
    </location>
</feature>
<gene>
    <name evidence="10" type="ORF">CAOG_004253</name>
</gene>
<protein>
    <submittedName>
        <fullName evidence="10">ATP-binding cassette sub-family D member 4</fullName>
    </submittedName>
</protein>
<dbReference type="Pfam" id="PF06472">
    <property type="entry name" value="ABC_membrane_2"/>
    <property type="match status" value="1"/>
</dbReference>
<feature type="domain" description="ABC transporter" evidence="8">
    <location>
        <begin position="449"/>
        <end position="681"/>
    </location>
</feature>
<feature type="domain" description="ABC transmembrane type-1" evidence="9">
    <location>
        <begin position="131"/>
        <end position="424"/>
    </location>
</feature>
<feature type="transmembrane region" description="Helical" evidence="7">
    <location>
        <begin position="274"/>
        <end position="295"/>
    </location>
</feature>
<dbReference type="InterPro" id="IPR011527">
    <property type="entry name" value="ABC1_TM_dom"/>
</dbReference>
<evidence type="ECO:0000256" key="7">
    <source>
        <dbReference type="SAM" id="Phobius"/>
    </source>
</evidence>
<dbReference type="Gene3D" id="1.20.1560.10">
    <property type="entry name" value="ABC transporter type 1, transmembrane domain"/>
    <property type="match status" value="1"/>
</dbReference>
<evidence type="ECO:0000256" key="5">
    <source>
        <dbReference type="ARBA" id="ARBA00023136"/>
    </source>
</evidence>
<keyword evidence="10" id="KW-0067">ATP-binding</keyword>
<feature type="transmembrane region" description="Helical" evidence="7">
    <location>
        <begin position="393"/>
        <end position="413"/>
    </location>
</feature>
<keyword evidence="10" id="KW-0547">Nucleotide-binding</keyword>
<proteinExistence type="inferred from homology"/>
<dbReference type="Pfam" id="PF00005">
    <property type="entry name" value="ABC_tran"/>
    <property type="match status" value="1"/>
</dbReference>
<dbReference type="InterPro" id="IPR050835">
    <property type="entry name" value="ABC_transporter_sub-D"/>
</dbReference>
<dbReference type="PANTHER" id="PTHR11384">
    <property type="entry name" value="ATP-BINDING CASSETTE, SUB-FAMILY D MEMBER"/>
    <property type="match status" value="1"/>
</dbReference>
<dbReference type="GO" id="GO:0005778">
    <property type="term" value="C:peroxisomal membrane"/>
    <property type="evidence" value="ECO:0007669"/>
    <property type="project" value="TreeGrafter"/>
</dbReference>
<evidence type="ECO:0000256" key="1">
    <source>
        <dbReference type="ARBA" id="ARBA00008575"/>
    </source>
</evidence>
<evidence type="ECO:0000259" key="8">
    <source>
        <dbReference type="PROSITE" id="PS50893"/>
    </source>
</evidence>
<dbReference type="PROSITE" id="PS50929">
    <property type="entry name" value="ABC_TM1F"/>
    <property type="match status" value="1"/>
</dbReference>
<keyword evidence="3 7" id="KW-0812">Transmembrane</keyword>
<keyword evidence="2" id="KW-0813">Transport</keyword>
<dbReference type="Proteomes" id="UP000008743">
    <property type="component" value="Unassembled WGS sequence"/>
</dbReference>
<feature type="transmembrane region" description="Helical" evidence="7">
    <location>
        <begin position="246"/>
        <end position="262"/>
    </location>
</feature>
<dbReference type="SUPFAM" id="SSF52540">
    <property type="entry name" value="P-loop containing nucleoside triphosphate hydrolases"/>
    <property type="match status" value="1"/>
</dbReference>
<evidence type="ECO:0000259" key="9">
    <source>
        <dbReference type="PROSITE" id="PS50929"/>
    </source>
</evidence>
<dbReference type="GO" id="GO:0016887">
    <property type="term" value="F:ATP hydrolysis activity"/>
    <property type="evidence" value="ECO:0007669"/>
    <property type="project" value="InterPro"/>
</dbReference>
<dbReference type="GO" id="GO:0005524">
    <property type="term" value="F:ATP binding"/>
    <property type="evidence" value="ECO:0007669"/>
    <property type="project" value="UniProtKB-KW"/>
</dbReference>
<keyword evidence="4 7" id="KW-1133">Transmembrane helix</keyword>
<name>A0A0D2WPR2_CAPO3</name>
<dbReference type="OrthoDB" id="422637at2759"/>
<dbReference type="Gene3D" id="3.40.50.300">
    <property type="entry name" value="P-loop containing nucleotide triphosphate hydrolases"/>
    <property type="match status" value="1"/>
</dbReference>
<dbReference type="PhylomeDB" id="A0A0D2WPR2"/>
<evidence type="ECO:0000256" key="4">
    <source>
        <dbReference type="ARBA" id="ARBA00022989"/>
    </source>
</evidence>
<evidence type="ECO:0000313" key="11">
    <source>
        <dbReference type="Proteomes" id="UP000008743"/>
    </source>
</evidence>
<keyword evidence="11" id="KW-1185">Reference proteome</keyword>
<dbReference type="PROSITE" id="PS00211">
    <property type="entry name" value="ABC_TRANSPORTER_1"/>
    <property type="match status" value="1"/>
</dbReference>
<organism evidence="10 11">
    <name type="scientific">Capsaspora owczarzaki (strain ATCC 30864)</name>
    <dbReference type="NCBI Taxonomy" id="595528"/>
    <lineage>
        <taxon>Eukaryota</taxon>
        <taxon>Filasterea</taxon>
        <taxon>Capsaspora</taxon>
    </lineage>
</organism>
<dbReference type="PROSITE" id="PS50893">
    <property type="entry name" value="ABC_TRANSPORTER_2"/>
    <property type="match status" value="1"/>
</dbReference>
<evidence type="ECO:0000256" key="6">
    <source>
        <dbReference type="SAM" id="MobiDB-lite"/>
    </source>
</evidence>
<feature type="transmembrane region" description="Helical" evidence="7">
    <location>
        <begin position="166"/>
        <end position="189"/>
    </location>
</feature>